<name>A0A178UVE9_ARATH</name>
<dbReference type="CDD" id="cd23767">
    <property type="entry name" value="IQCD"/>
    <property type="match status" value="1"/>
</dbReference>
<dbReference type="Proteomes" id="UP000078284">
    <property type="component" value="Chromosome 4"/>
</dbReference>
<sequence length="484" mass="53459">MGKASRWFRSLFGVKKPDPGYPDLSVETPSRSTSSNPKRRWSFVKSKREKESTPINQVPHTPSLPNSTPPPPSHHQSSPRRRRKQKPMWEDEGSEDSDKHAIAVAAATAAVAEAAVAAANAAAAVVRLTSTSGRSTRSPVKARFSDGFDDVVAHGSKFYGHGRDSCELAVIKIQSIFRGYLAKRALRALKGLVRLQAIVRGHIERKRMSVHLRRMHALVRAQARVRATRVIVTPESSSSQSNNTKSSHFQNPGPPTPEKLEHSISSRSSKLAHSHLFKRNGSKASDNNRLYPAHRETFSATDEEEKILQIDRKHISSYTRRNRPDMFYSSHLILDNAGLSEPVFATPFSPSSSHEEITSQFCTAENSPQLYSATSRSKRSAFTASSIAPSDCTKSCCDGDHPSYMACTESSRAKARSASAPKSRPQLFYERPSSKRFGFVDLPYCGDTKSGPQKGSALHTSFMNKAYPGSGRLDRLGMPIGYRY</sequence>
<evidence type="ECO:0000313" key="7">
    <source>
        <dbReference type="EMBL" id="OAO96832.1"/>
    </source>
</evidence>
<dbReference type="EMBL" id="LR881469">
    <property type="protein sequence ID" value="CAD5328781.1"/>
    <property type="molecule type" value="Genomic_DNA"/>
</dbReference>
<dbReference type="Pfam" id="PF13178">
    <property type="entry name" value="DUF4005"/>
    <property type="match status" value="1"/>
</dbReference>
<feature type="region of interest" description="Disordered" evidence="4">
    <location>
        <begin position="232"/>
        <end position="265"/>
    </location>
</feature>
<evidence type="ECO:0000256" key="4">
    <source>
        <dbReference type="SAM" id="MobiDB-lite"/>
    </source>
</evidence>
<accession>A0A178UVE9</accession>
<comment type="similarity">
    <text evidence="2">Belongs to the IQD family.</text>
</comment>
<comment type="subunit">
    <text evidence="3">Binds to multiple calmodulin (CaM) in the presence of Ca(2+) and CaM-like proteins.</text>
</comment>
<evidence type="ECO:0000313" key="9">
    <source>
        <dbReference type="Proteomes" id="UP000516314"/>
    </source>
</evidence>
<dbReference type="Gene3D" id="1.20.5.190">
    <property type="match status" value="1"/>
</dbReference>
<dbReference type="PROSITE" id="PS50096">
    <property type="entry name" value="IQ"/>
    <property type="match status" value="2"/>
</dbReference>
<feature type="compositionally biased region" description="Basic residues" evidence="4">
    <location>
        <begin position="77"/>
        <end position="86"/>
    </location>
</feature>
<proteinExistence type="inferred from homology"/>
<organism evidence="7 8">
    <name type="scientific">Arabidopsis thaliana</name>
    <name type="common">Mouse-ear cress</name>
    <dbReference type="NCBI Taxonomy" id="3702"/>
    <lineage>
        <taxon>Eukaryota</taxon>
        <taxon>Viridiplantae</taxon>
        <taxon>Streptophyta</taxon>
        <taxon>Embryophyta</taxon>
        <taxon>Tracheophyta</taxon>
        <taxon>Spermatophyta</taxon>
        <taxon>Magnoliopsida</taxon>
        <taxon>eudicotyledons</taxon>
        <taxon>Gunneridae</taxon>
        <taxon>Pentapetalae</taxon>
        <taxon>rosids</taxon>
        <taxon>malvids</taxon>
        <taxon>Brassicales</taxon>
        <taxon>Brassicaceae</taxon>
        <taxon>Camelineae</taxon>
        <taxon>Arabidopsis</taxon>
    </lineage>
</organism>
<reference evidence="7" key="2">
    <citation type="submission" date="2016-03" db="EMBL/GenBank/DDBJ databases">
        <title>Full-length assembly of Arabidopsis thaliana Ler reveals the complement of translocations and inversions.</title>
        <authorList>
            <person name="Zapata L."/>
            <person name="Schneeberger K."/>
            <person name="Ossowski S."/>
        </authorList>
    </citation>
    <scope>NUCLEOTIDE SEQUENCE [LARGE SCALE GENOMIC DNA]</scope>
    <source>
        <tissue evidence="7">Leaf</tissue>
    </source>
</reference>
<evidence type="ECO:0000259" key="5">
    <source>
        <dbReference type="Pfam" id="PF13178"/>
    </source>
</evidence>
<dbReference type="EMBL" id="LUHQ01000004">
    <property type="protein sequence ID" value="OAO96832.1"/>
    <property type="molecule type" value="Genomic_DNA"/>
</dbReference>
<reference evidence="6 9" key="3">
    <citation type="submission" date="2020-09" db="EMBL/GenBank/DDBJ databases">
        <authorList>
            <person name="Ashkenazy H."/>
        </authorList>
    </citation>
    <scope>NUCLEOTIDE SEQUENCE [LARGE SCALE GENOMIC DNA]</scope>
    <source>
        <strain evidence="9">cv. Cdm-0</strain>
    </source>
</reference>
<dbReference type="AlphaFoldDB" id="A0A178UVE9"/>
<gene>
    <name evidence="7" type="ordered locus">AXX17_At4g26740</name>
    <name evidence="6" type="ORF">AT9943_LOCUS16410</name>
</gene>
<dbReference type="PANTHER" id="PTHR32295:SF11">
    <property type="entry name" value="PROTEIN IQ-DOMAIN 22"/>
    <property type="match status" value="1"/>
</dbReference>
<evidence type="ECO:0000256" key="2">
    <source>
        <dbReference type="ARBA" id="ARBA00024341"/>
    </source>
</evidence>
<feature type="compositionally biased region" description="Polar residues" evidence="4">
    <location>
        <begin position="27"/>
        <end position="36"/>
    </location>
</feature>
<evidence type="ECO:0000256" key="1">
    <source>
        <dbReference type="ARBA" id="ARBA00022860"/>
    </source>
</evidence>
<dbReference type="GO" id="GO:0005516">
    <property type="term" value="F:calmodulin binding"/>
    <property type="evidence" value="ECO:0007669"/>
    <property type="project" value="UniProtKB-KW"/>
</dbReference>
<keyword evidence="1" id="KW-0112">Calmodulin-binding</keyword>
<evidence type="ECO:0000313" key="6">
    <source>
        <dbReference type="EMBL" id="CAD5328781.1"/>
    </source>
</evidence>
<dbReference type="ExpressionAtlas" id="A0A178UVE9">
    <property type="expression patterns" value="baseline and differential"/>
</dbReference>
<feature type="region of interest" description="Disordered" evidence="4">
    <location>
        <begin position="1"/>
        <end position="97"/>
    </location>
</feature>
<dbReference type="InterPro" id="IPR025064">
    <property type="entry name" value="DUF4005"/>
</dbReference>
<dbReference type="PANTHER" id="PTHR32295">
    <property type="entry name" value="IQ-DOMAIN 5-RELATED"/>
    <property type="match status" value="1"/>
</dbReference>
<dbReference type="Proteomes" id="UP000516314">
    <property type="component" value="Chromosome 4"/>
</dbReference>
<evidence type="ECO:0000256" key="3">
    <source>
        <dbReference type="ARBA" id="ARBA00024378"/>
    </source>
</evidence>
<reference evidence="8" key="1">
    <citation type="journal article" date="2016" name="Proc. Natl. Acad. Sci. U.S.A.">
        <title>Chromosome-level assembly of Arabidopsis thaliana Ler reveals the extent of translocation and inversion polymorphisms.</title>
        <authorList>
            <person name="Zapata L."/>
            <person name="Ding J."/>
            <person name="Willing E.M."/>
            <person name="Hartwig B."/>
            <person name="Bezdan D."/>
            <person name="Jiao W.B."/>
            <person name="Patel V."/>
            <person name="Velikkakam James G."/>
            <person name="Koornneef M."/>
            <person name="Ossowski S."/>
            <person name="Schneeberger K."/>
        </authorList>
    </citation>
    <scope>NUCLEOTIDE SEQUENCE [LARGE SCALE GENOMIC DNA]</scope>
    <source>
        <strain evidence="8">cv. Landsberg erecta</strain>
    </source>
</reference>
<evidence type="ECO:0000313" key="8">
    <source>
        <dbReference type="Proteomes" id="UP000078284"/>
    </source>
</evidence>
<dbReference type="InterPro" id="IPR000048">
    <property type="entry name" value="IQ_motif_EF-hand-BS"/>
</dbReference>
<feature type="domain" description="DUF4005" evidence="5">
    <location>
        <begin position="364"/>
        <end position="426"/>
    </location>
</feature>
<protein>
    <submittedName>
        <fullName evidence="6">(thale cress) hypothetical protein</fullName>
    </submittedName>
    <submittedName>
        <fullName evidence="7">IQD22</fullName>
    </submittedName>
</protein>
<feature type="compositionally biased region" description="Low complexity" evidence="4">
    <location>
        <begin position="232"/>
        <end position="247"/>
    </location>
</feature>
<dbReference type="Pfam" id="PF00612">
    <property type="entry name" value="IQ"/>
    <property type="match status" value="1"/>
</dbReference>